<name>A0A2V3UB52_9HYPH</name>
<organism evidence="3 4">
    <name type="scientific">Chelatococcus asaccharovorans</name>
    <dbReference type="NCBI Taxonomy" id="28210"/>
    <lineage>
        <taxon>Bacteria</taxon>
        <taxon>Pseudomonadati</taxon>
        <taxon>Pseudomonadota</taxon>
        <taxon>Alphaproteobacteria</taxon>
        <taxon>Hyphomicrobiales</taxon>
        <taxon>Chelatococcaceae</taxon>
        <taxon>Chelatococcus</taxon>
    </lineage>
</organism>
<gene>
    <name evidence="3" type="ORF">C7450_103194</name>
</gene>
<keyword evidence="2" id="KW-0812">Transmembrane</keyword>
<dbReference type="RefSeq" id="WP_110373981.1">
    <property type="nucleotide sequence ID" value="NZ_JAHBRY010000001.1"/>
</dbReference>
<evidence type="ECO:0000313" key="3">
    <source>
        <dbReference type="EMBL" id="PXW61677.1"/>
    </source>
</evidence>
<sequence>MTWLLSFLPLWVWAVAGIVAVVAAWNFLGRPGAIIAAFAASVIAAYATGASVERERSNAVALTAEIARLKDEKAEAERQQQVSISIQAGMAEKAAATRAEATKLQERADALEDELRREASKAPPACRCGFTDDQRRRLQSDIPIGARADPTAR</sequence>
<protein>
    <submittedName>
        <fullName evidence="3">Uncharacterized protein</fullName>
    </submittedName>
</protein>
<feature type="region of interest" description="Disordered" evidence="1">
    <location>
        <begin position="113"/>
        <end position="153"/>
    </location>
</feature>
<dbReference type="AlphaFoldDB" id="A0A2V3UB52"/>
<evidence type="ECO:0000313" key="4">
    <source>
        <dbReference type="Proteomes" id="UP000248021"/>
    </source>
</evidence>
<evidence type="ECO:0000256" key="1">
    <source>
        <dbReference type="SAM" id="MobiDB-lite"/>
    </source>
</evidence>
<dbReference type="Proteomes" id="UP000248021">
    <property type="component" value="Unassembled WGS sequence"/>
</dbReference>
<dbReference type="EMBL" id="QJJK01000003">
    <property type="protein sequence ID" value="PXW61677.1"/>
    <property type="molecule type" value="Genomic_DNA"/>
</dbReference>
<feature type="compositionally biased region" description="Basic and acidic residues" evidence="1">
    <location>
        <begin position="130"/>
        <end position="139"/>
    </location>
</feature>
<evidence type="ECO:0000256" key="2">
    <source>
        <dbReference type="SAM" id="Phobius"/>
    </source>
</evidence>
<proteinExistence type="predicted"/>
<keyword evidence="2" id="KW-1133">Transmembrane helix</keyword>
<accession>A0A2V3UB52</accession>
<reference evidence="3 4" key="1">
    <citation type="submission" date="2018-05" db="EMBL/GenBank/DDBJ databases">
        <title>Genomic Encyclopedia of Type Strains, Phase IV (KMG-IV): sequencing the most valuable type-strain genomes for metagenomic binning, comparative biology and taxonomic classification.</title>
        <authorList>
            <person name="Goeker M."/>
        </authorList>
    </citation>
    <scope>NUCLEOTIDE SEQUENCE [LARGE SCALE GENOMIC DNA]</scope>
    <source>
        <strain evidence="3 4">DSM 6462</strain>
    </source>
</reference>
<keyword evidence="4" id="KW-1185">Reference proteome</keyword>
<keyword evidence="2" id="KW-0472">Membrane</keyword>
<feature type="transmembrane region" description="Helical" evidence="2">
    <location>
        <begin position="33"/>
        <end position="52"/>
    </location>
</feature>
<comment type="caution">
    <text evidence="3">The sequence shown here is derived from an EMBL/GenBank/DDBJ whole genome shotgun (WGS) entry which is preliminary data.</text>
</comment>